<accession>A0A2T2P274</accession>
<dbReference type="EMBL" id="KZ678130">
    <property type="protein sequence ID" value="PSN71775.1"/>
    <property type="molecule type" value="Genomic_DNA"/>
</dbReference>
<evidence type="ECO:0000313" key="2">
    <source>
        <dbReference type="EMBL" id="PSN71775.1"/>
    </source>
</evidence>
<dbReference type="OrthoDB" id="3678410at2759"/>
<feature type="region of interest" description="Disordered" evidence="1">
    <location>
        <begin position="1"/>
        <end position="27"/>
    </location>
</feature>
<sequence length="594" mass="63707">MTRNIKYRPDHKSAPAPPSPLLPTSPPPLLITSRRLINAAKRTAFKMQDAPSGNELPKLTSPQSDGYYTPEKIQTIAQEIRDGTIADVILDLFTIWICEKQENYEKARVHIRELGLDQGYPTERILNLCMRKLLDDAFDHRPKCVGLARHPSIRTVKRASVARQSILVDIAEDMTNKRFSRAPPQPKRNDESFLIGFPPKATTGSIKEAAPKAVPKEEAMAADDDANTPSPAHSCSFLGPDDEYPPATPDRPAPLNLRARSTGSSTHSVALRSVSTPVSSALDQGFGNVFSVRSASSALSANIGGNGSAISNGGAPNNQYAFADTTPGAQGPSAKPYVYKDDPKKIEALLATGDILRTLKDHVELHDPNASNDYVYDGTQDDAAATEADSVGTSILYDDDDDDTETFLPRVGNGIHQDTENPLHILDFDFPAVPTGVSTAYSIPPKTPTRGSSLITTATTALPPLPLRHFESSTSFASSTTRVGAAPAPVPVPTSTLGDLEAAYRAAASKYLAALLDKARAEATKRGSVDLAGLGLFEGTWRDLREEVVVGVFGRKDVVLGPGDVVLVDEVAKKVKRGVVGGCEGWEWVGELVL</sequence>
<organism evidence="2 3">
    <name type="scientific">Corynespora cassiicola Philippines</name>
    <dbReference type="NCBI Taxonomy" id="1448308"/>
    <lineage>
        <taxon>Eukaryota</taxon>
        <taxon>Fungi</taxon>
        <taxon>Dikarya</taxon>
        <taxon>Ascomycota</taxon>
        <taxon>Pezizomycotina</taxon>
        <taxon>Dothideomycetes</taxon>
        <taxon>Pleosporomycetidae</taxon>
        <taxon>Pleosporales</taxon>
        <taxon>Corynesporascaceae</taxon>
        <taxon>Corynespora</taxon>
    </lineage>
</organism>
<keyword evidence="3" id="KW-1185">Reference proteome</keyword>
<feature type="compositionally biased region" description="Pro residues" evidence="1">
    <location>
        <begin position="15"/>
        <end position="27"/>
    </location>
</feature>
<name>A0A2T2P274_CORCC</name>
<protein>
    <submittedName>
        <fullName evidence="2">Uncharacterized protein</fullName>
    </submittedName>
</protein>
<gene>
    <name evidence="2" type="ORF">BS50DRAFT_617184</name>
</gene>
<evidence type="ECO:0000313" key="3">
    <source>
        <dbReference type="Proteomes" id="UP000240883"/>
    </source>
</evidence>
<proteinExistence type="predicted"/>
<reference evidence="2 3" key="1">
    <citation type="journal article" date="2018" name="Front. Microbiol.">
        <title>Genome-Wide Analysis of Corynespora cassiicola Leaf Fall Disease Putative Effectors.</title>
        <authorList>
            <person name="Lopez D."/>
            <person name="Ribeiro S."/>
            <person name="Label P."/>
            <person name="Fumanal B."/>
            <person name="Venisse J.S."/>
            <person name="Kohler A."/>
            <person name="de Oliveira R.R."/>
            <person name="Labutti K."/>
            <person name="Lipzen A."/>
            <person name="Lail K."/>
            <person name="Bauer D."/>
            <person name="Ohm R.A."/>
            <person name="Barry K.W."/>
            <person name="Spatafora J."/>
            <person name="Grigoriev I.V."/>
            <person name="Martin F.M."/>
            <person name="Pujade-Renaud V."/>
        </authorList>
    </citation>
    <scope>NUCLEOTIDE SEQUENCE [LARGE SCALE GENOMIC DNA]</scope>
    <source>
        <strain evidence="2 3">Philippines</strain>
    </source>
</reference>
<dbReference type="Proteomes" id="UP000240883">
    <property type="component" value="Unassembled WGS sequence"/>
</dbReference>
<evidence type="ECO:0000256" key="1">
    <source>
        <dbReference type="SAM" id="MobiDB-lite"/>
    </source>
</evidence>
<dbReference type="AlphaFoldDB" id="A0A2T2P274"/>
<feature type="region of interest" description="Disordered" evidence="1">
    <location>
        <begin position="47"/>
        <end position="67"/>
    </location>
</feature>
<feature type="region of interest" description="Disordered" evidence="1">
    <location>
        <begin position="197"/>
        <end position="267"/>
    </location>
</feature>